<evidence type="ECO:0000256" key="6">
    <source>
        <dbReference type="ARBA" id="ARBA00017659"/>
    </source>
</evidence>
<dbReference type="VEuPathDB" id="FungiDB:Z518_08108"/>
<evidence type="ECO:0000313" key="25">
    <source>
        <dbReference type="Proteomes" id="UP000053617"/>
    </source>
</evidence>
<comment type="similarity">
    <text evidence="4">Belongs to the glycosyltransferase 4 family.</text>
</comment>
<dbReference type="Pfam" id="PF00953">
    <property type="entry name" value="Glycos_transf_4"/>
    <property type="match status" value="1"/>
</dbReference>
<dbReference type="GO" id="GO:0016757">
    <property type="term" value="F:glycosyltransferase activity"/>
    <property type="evidence" value="ECO:0007669"/>
    <property type="project" value="UniProtKB-KW"/>
</dbReference>
<dbReference type="PANTHER" id="PTHR10571:SF0">
    <property type="entry name" value="UDP-N-ACETYLGLUCOSAMINE--DOLICHYL-PHOSPHATE N-ACETYLGLUCOSAMINEPHOSPHOTRANSFERASE"/>
    <property type="match status" value="1"/>
</dbReference>
<feature type="transmembrane region" description="Helical" evidence="23">
    <location>
        <begin position="39"/>
        <end position="57"/>
    </location>
</feature>
<organism evidence="24 25">
    <name type="scientific">Rhinocladiella mackenziei CBS 650.93</name>
    <dbReference type="NCBI Taxonomy" id="1442369"/>
    <lineage>
        <taxon>Eukaryota</taxon>
        <taxon>Fungi</taxon>
        <taxon>Dikarya</taxon>
        <taxon>Ascomycota</taxon>
        <taxon>Pezizomycotina</taxon>
        <taxon>Eurotiomycetes</taxon>
        <taxon>Chaetothyriomycetidae</taxon>
        <taxon>Chaetothyriales</taxon>
        <taxon>Herpotrichiellaceae</taxon>
        <taxon>Rhinocladiella</taxon>
    </lineage>
</organism>
<evidence type="ECO:0000256" key="11">
    <source>
        <dbReference type="ARBA" id="ARBA00022824"/>
    </source>
</evidence>
<dbReference type="CDD" id="cd09194">
    <property type="entry name" value="PLDc_yTdp1_1"/>
    <property type="match status" value="1"/>
</dbReference>
<evidence type="ECO:0000256" key="22">
    <source>
        <dbReference type="SAM" id="MobiDB-lite"/>
    </source>
</evidence>
<gene>
    <name evidence="24" type="ORF">Z518_08108</name>
</gene>
<evidence type="ECO:0000256" key="10">
    <source>
        <dbReference type="ARBA" id="ARBA00022723"/>
    </source>
</evidence>
<evidence type="ECO:0000256" key="20">
    <source>
        <dbReference type="PIRSR" id="PIRSR610347-2"/>
    </source>
</evidence>
<dbReference type="UniPathway" id="UPA00378"/>
<evidence type="ECO:0000256" key="18">
    <source>
        <dbReference type="ARBA" id="ARBA00045078"/>
    </source>
</evidence>
<name>A0A0D2I8H4_9EURO</name>
<feature type="binding site" evidence="20">
    <location>
        <position position="941"/>
    </location>
    <ligand>
        <name>substrate</name>
    </ligand>
</feature>
<reference evidence="24 25" key="1">
    <citation type="submission" date="2015-01" db="EMBL/GenBank/DDBJ databases">
        <title>The Genome Sequence of Rhinocladiella mackenzie CBS 650.93.</title>
        <authorList>
            <consortium name="The Broad Institute Genomics Platform"/>
            <person name="Cuomo C."/>
            <person name="de Hoog S."/>
            <person name="Gorbushina A."/>
            <person name="Stielow B."/>
            <person name="Teixiera M."/>
            <person name="Abouelleil A."/>
            <person name="Chapman S.B."/>
            <person name="Priest M."/>
            <person name="Young S.K."/>
            <person name="Wortman J."/>
            <person name="Nusbaum C."/>
            <person name="Birren B."/>
        </authorList>
    </citation>
    <scope>NUCLEOTIDE SEQUENCE [LARGE SCALE GENOMIC DNA]</scope>
    <source>
        <strain evidence="24 25">CBS 650.93</strain>
    </source>
</reference>
<keyword evidence="10" id="KW-0479">Metal-binding</keyword>
<dbReference type="GO" id="GO:0006281">
    <property type="term" value="P:DNA repair"/>
    <property type="evidence" value="ECO:0007669"/>
    <property type="project" value="InterPro"/>
</dbReference>
<dbReference type="InterPro" id="IPR033895">
    <property type="entry name" value="GPT"/>
</dbReference>
<comment type="pathway">
    <text evidence="3">Protein modification; protein glycosylation.</text>
</comment>
<dbReference type="EMBL" id="KN847480">
    <property type="protein sequence ID" value="KIX02169.1"/>
    <property type="molecule type" value="Genomic_DNA"/>
</dbReference>
<dbReference type="HOGENOM" id="CLU_284147_0_0_1"/>
<dbReference type="Proteomes" id="UP000053617">
    <property type="component" value="Unassembled WGS sequence"/>
</dbReference>
<evidence type="ECO:0000256" key="23">
    <source>
        <dbReference type="SAM" id="Phobius"/>
    </source>
</evidence>
<feature type="compositionally biased region" description="Basic and acidic residues" evidence="22">
    <location>
        <begin position="531"/>
        <end position="540"/>
    </location>
</feature>
<feature type="region of interest" description="Disordered" evidence="22">
    <location>
        <begin position="475"/>
        <end position="498"/>
    </location>
</feature>
<evidence type="ECO:0000256" key="2">
    <source>
        <dbReference type="ARBA" id="ARBA00004477"/>
    </source>
</evidence>
<feature type="transmembrane region" description="Helical" evidence="23">
    <location>
        <begin position="284"/>
        <end position="303"/>
    </location>
</feature>
<proteinExistence type="inferred from homology"/>
<keyword evidence="7" id="KW-0328">Glycosyltransferase</keyword>
<keyword evidence="11" id="KW-0256">Endoplasmic reticulum</keyword>
<evidence type="ECO:0000256" key="12">
    <source>
        <dbReference type="ARBA" id="ARBA00022842"/>
    </source>
</evidence>
<evidence type="ECO:0000256" key="8">
    <source>
        <dbReference type="ARBA" id="ARBA00022679"/>
    </source>
</evidence>
<keyword evidence="14 23" id="KW-0472">Membrane</keyword>
<evidence type="ECO:0000256" key="17">
    <source>
        <dbReference type="ARBA" id="ARBA00044717"/>
    </source>
</evidence>
<dbReference type="FunFam" id="3.30.870.10:FF:000038">
    <property type="entry name" value="Probable tyrosyl-DNA phosphodiesterase"/>
    <property type="match status" value="1"/>
</dbReference>
<evidence type="ECO:0000256" key="15">
    <source>
        <dbReference type="ARBA" id="ARBA00029567"/>
    </source>
</evidence>
<comment type="subcellular location">
    <subcellularLocation>
        <location evidence="2">Endoplasmic reticulum membrane</location>
        <topology evidence="2">Multi-pass membrane protein</topology>
    </subcellularLocation>
</comment>
<dbReference type="GO" id="GO:0046872">
    <property type="term" value="F:metal ion binding"/>
    <property type="evidence" value="ECO:0007669"/>
    <property type="project" value="UniProtKB-KW"/>
</dbReference>
<dbReference type="GO" id="GO:0005634">
    <property type="term" value="C:nucleus"/>
    <property type="evidence" value="ECO:0007669"/>
    <property type="project" value="InterPro"/>
</dbReference>
<dbReference type="PANTHER" id="PTHR10571">
    <property type="entry name" value="UDP-N-ACETYLGLUCOSAMINE--DOLICHYL-PHOSPHATE N-ACETYLGLUCOSAMINEPHOSPHOTRANSFERASE"/>
    <property type="match status" value="1"/>
</dbReference>
<dbReference type="GO" id="GO:0003975">
    <property type="term" value="F:UDP-N-acetylglucosamine-dolichyl-phosphate N-acetylglucosaminephosphotransferase activity"/>
    <property type="evidence" value="ECO:0007669"/>
    <property type="project" value="UniProtKB-EC"/>
</dbReference>
<feature type="compositionally biased region" description="Low complexity" evidence="22">
    <location>
        <begin position="516"/>
        <end position="528"/>
    </location>
</feature>
<evidence type="ECO:0000256" key="5">
    <source>
        <dbReference type="ARBA" id="ARBA00013225"/>
    </source>
</evidence>
<feature type="transmembrane region" description="Helical" evidence="23">
    <location>
        <begin position="213"/>
        <end position="233"/>
    </location>
</feature>
<dbReference type="GeneID" id="25296179"/>
<feature type="binding site" evidence="20">
    <location>
        <position position="691"/>
    </location>
    <ligand>
        <name>substrate</name>
    </ligand>
</feature>
<evidence type="ECO:0000256" key="3">
    <source>
        <dbReference type="ARBA" id="ARBA00004922"/>
    </source>
</evidence>
<dbReference type="SUPFAM" id="SSF56024">
    <property type="entry name" value="Phospholipase D/nuclease"/>
    <property type="match status" value="2"/>
</dbReference>
<evidence type="ECO:0000256" key="13">
    <source>
        <dbReference type="ARBA" id="ARBA00022989"/>
    </source>
</evidence>
<dbReference type="STRING" id="1442369.A0A0D2I8H4"/>
<keyword evidence="8" id="KW-0808">Transferase</keyword>
<feature type="transmembrane region" description="Helical" evidence="23">
    <location>
        <begin position="245"/>
        <end position="264"/>
    </location>
</feature>
<dbReference type="GO" id="GO:0006488">
    <property type="term" value="P:dolichol-linked oligosaccharide biosynthetic process"/>
    <property type="evidence" value="ECO:0007669"/>
    <property type="project" value="InterPro"/>
</dbReference>
<evidence type="ECO:0000256" key="9">
    <source>
        <dbReference type="ARBA" id="ARBA00022692"/>
    </source>
</evidence>
<evidence type="ECO:0000256" key="19">
    <source>
        <dbReference type="PIRSR" id="PIRSR610347-1"/>
    </source>
</evidence>
<feature type="site" description="Interaction with DNA" evidence="21">
    <location>
        <position position="970"/>
    </location>
</feature>
<feature type="active site" description="Nucleophile" evidence="19">
    <location>
        <position position="689"/>
    </location>
</feature>
<evidence type="ECO:0000256" key="21">
    <source>
        <dbReference type="PIRSR" id="PIRSR610347-3"/>
    </source>
</evidence>
<feature type="transmembrane region" description="Helical" evidence="23">
    <location>
        <begin position="315"/>
        <end position="342"/>
    </location>
</feature>
<feature type="active site" description="Proton donor/acceptor" evidence="19">
    <location>
        <position position="939"/>
    </location>
</feature>
<dbReference type="InterPro" id="IPR000715">
    <property type="entry name" value="Glycosyl_transferase_4"/>
</dbReference>
<feature type="region of interest" description="Disordered" evidence="22">
    <location>
        <begin position="516"/>
        <end position="556"/>
    </location>
</feature>
<sequence length="1094" mass="121096">MSSSLSHSEKWSLLLVAGASLAVIANAFQADGAPLVSSLAFSALAFSMTYAFVRWSGPSFVKAGLKGRDMSKLTPKEMQAMGAVAASVYILALMAFIPFAFYKDIVAATSGGGNRDVVLTVTEVETGRFLHRFPHSKLSSYQSALNTLQATTILGMADDILDLRWRHKFFIPAIASLPLLIVYYVDFGVTSVVVPNFLVPYMPNGARLIDLSFLYYLYMSALSIFAPNSINILAGINGIEVGQSLVIAGLLIINSSLYLVPFPGNPVLSNGYATHPHPATDSHLLTLYVLLPFLAVSMALYIHNRYPARVFVGDTYCYVAGMTFAVVAITAHFSKTLLLLLIPQIVNFIYSTPQLFQLIPCPRHRLPKFNARTGLLEPSVTPWPPERPPSTLLATIFFTLRKLRLLQVTVDPKTNRISSTSNLTIINLWLMRRFPTTVSRVSGIVRRDLVPSRYADVKLLNRKTIMTSRPSKRLKLESDQDGQLSTLNTGPLGGLAADPTDIRTKRAAFLNSISRSVSPPAVSRSAPTTPRPKEGLKEALGKTTLTGKISPDRTKASVEDDLMKTTANDRSAISKRETTSTSTKLLPSPFRLTSIQDLSFSKNVDSISLQEILGNPLIKEAWIFNYCFDVDWLMNYFDADIRSLVKVKIVHGSWRSEDVNRIGIEDACRRWLNVEAVTAYLPDQFGTHHSKMFILFTHDDQAQVVIHTANMLEKDWTNMTQAVWMTPMLPKLAENPGIVIGSIGSGSRFKHDLMAYLAAYGSKTKHLRDQLLDFDFKSVRGALVASVPSRIKLSATVQDNETTGSEKLWGYPRLSRCLQPLSPSQTLPSLPSTQTSRPHLVCQISSIATLPMTWLNQFFPVLSGQKPGAQMWSNVSVIYPTPSNVASSLDGYASGGSIHTKAQSAAHLKQINLLRQTLCQWTQGPREDCRAERDMAAPHIKTYVRFREKPTMDTPTPDIEWALLTSANLSTQAWGTLREKDKEVVIQSFEIGVLVWPELFSEKFDAGESTTDGKNAFQPGMRDTKCSQNLVRMVPVFGKDTPSRSKYTSDGDQTTIVGLRIPYDLPLTPYSDGDMPWSPQGTYNTPDRLGKLWV</sequence>
<accession>A0A0D2I8H4</accession>
<dbReference type="AlphaFoldDB" id="A0A0D2I8H4"/>
<evidence type="ECO:0000256" key="7">
    <source>
        <dbReference type="ARBA" id="ARBA00022676"/>
    </source>
</evidence>
<keyword evidence="13 23" id="KW-1133">Transmembrane helix</keyword>
<dbReference type="Gene3D" id="3.30.870.10">
    <property type="entry name" value="Endonuclease Chain A"/>
    <property type="match status" value="2"/>
</dbReference>
<dbReference type="OrthoDB" id="10262326at2759"/>
<comment type="catalytic activity">
    <reaction evidence="18">
        <text>a di-trans,poly-cis-dolichyl phosphate + UDP-N-acetyl-alpha-D-glucosamine = an N-acetyl-alpha-D-glucosaminyl-diphospho-di-trans,poly-cis-dolichol + UMP</text>
        <dbReference type="Rhea" id="RHEA:13289"/>
        <dbReference type="Rhea" id="RHEA-COMP:19498"/>
        <dbReference type="Rhea" id="RHEA-COMP:19507"/>
        <dbReference type="ChEBI" id="CHEBI:57683"/>
        <dbReference type="ChEBI" id="CHEBI:57705"/>
        <dbReference type="ChEBI" id="CHEBI:57865"/>
        <dbReference type="ChEBI" id="CHEBI:58427"/>
        <dbReference type="EC" id="2.7.8.15"/>
    </reaction>
    <physiologicalReaction direction="left-to-right" evidence="18">
        <dbReference type="Rhea" id="RHEA:13290"/>
    </physiologicalReaction>
</comment>
<evidence type="ECO:0000256" key="14">
    <source>
        <dbReference type="ARBA" id="ARBA00023136"/>
    </source>
</evidence>
<dbReference type="Pfam" id="PF06087">
    <property type="entry name" value="Tyr-DNA_phospho"/>
    <property type="match status" value="1"/>
</dbReference>
<dbReference type="RefSeq" id="XP_013269305.1">
    <property type="nucleotide sequence ID" value="XM_013413851.1"/>
</dbReference>
<dbReference type="CDD" id="cd09123">
    <property type="entry name" value="PLDc_Tdp1_2"/>
    <property type="match status" value="1"/>
</dbReference>
<evidence type="ECO:0000313" key="24">
    <source>
        <dbReference type="EMBL" id="KIX02169.1"/>
    </source>
</evidence>
<keyword evidence="25" id="KW-1185">Reference proteome</keyword>
<dbReference type="InterPro" id="IPR010347">
    <property type="entry name" value="Tdp1"/>
</dbReference>
<feature type="transmembrane region" description="Helical" evidence="23">
    <location>
        <begin position="78"/>
        <end position="101"/>
    </location>
</feature>
<dbReference type="EC" id="2.7.8.15" evidence="5"/>
<protein>
    <recommendedName>
        <fullName evidence="6">UDP-N-acetylglucosamine--dolichyl-phosphate N-acetylglucosaminephosphotransferase</fullName>
        <ecNumber evidence="5">2.7.8.15</ecNumber>
    </recommendedName>
    <alternativeName>
        <fullName evidence="15">GlcNAc-1-P transferase</fullName>
    </alternativeName>
    <alternativeName>
        <fullName evidence="16">N-acetylglucosamine-1-phosphate transferase</fullName>
    </alternativeName>
</protein>
<comment type="function">
    <text evidence="17">UDP-N-acetylglucosamine--dolichyl-phosphate N-acetylglucosaminephosphotransferase that operates in the biosynthetic pathway of dolichol-linked oligosaccharides, the glycan precursors employed in protein asparagine (N)-glycosylation. The assembly of dolichol-linked oligosaccharides begins on the cytosolic side of the endoplasmic reticulum membrane and finishes in its lumen. The sequential addition of sugars to dolichol pyrophosphate produces dolichol-linked oligosaccharides containing fourteen sugars, including two GlcNAcs, nine mannoses and three glucoses. Once assembled, the oligosaccharide is transferred from the lipid to nascent proteins by oligosaccharyltransferases. Catalyzes the initial step of dolichol-linked oligosaccharide biosynthesis, transfering GlcNAc-1-P from cytosolic UDP-GlcNAc onto the carrier lipid dolichyl phosphate (P-dolichol), yielding GlcNAc-P-P-dolichol embedded in the cytoplasmic leaflet of the endoplasmic reticulum membrane.</text>
</comment>
<keyword evidence="12" id="KW-0460">Magnesium</keyword>
<keyword evidence="9 23" id="KW-0812">Transmembrane</keyword>
<dbReference type="GO" id="GO:0008081">
    <property type="term" value="F:phosphoric diester hydrolase activity"/>
    <property type="evidence" value="ECO:0007669"/>
    <property type="project" value="InterPro"/>
</dbReference>
<evidence type="ECO:0000256" key="16">
    <source>
        <dbReference type="ARBA" id="ARBA00033238"/>
    </source>
</evidence>
<dbReference type="GO" id="GO:0005789">
    <property type="term" value="C:endoplasmic reticulum membrane"/>
    <property type="evidence" value="ECO:0007669"/>
    <property type="project" value="UniProtKB-SubCell"/>
</dbReference>
<evidence type="ECO:0000256" key="1">
    <source>
        <dbReference type="ARBA" id="ARBA00001946"/>
    </source>
</evidence>
<dbReference type="CDD" id="cd06855">
    <property type="entry name" value="GT_GPT_euk"/>
    <property type="match status" value="1"/>
</dbReference>
<evidence type="ECO:0000256" key="4">
    <source>
        <dbReference type="ARBA" id="ARBA00009317"/>
    </source>
</evidence>
<comment type="cofactor">
    <cofactor evidence="1">
        <name>Mg(2+)</name>
        <dbReference type="ChEBI" id="CHEBI:18420"/>
    </cofactor>
</comment>
<feature type="transmembrane region" description="Helical" evidence="23">
    <location>
        <begin position="169"/>
        <end position="193"/>
    </location>
</feature>